<sequence length="84" mass="9352">MNPKPIKKQIFAEIVDNETTQSGIIIVGESSVKRNIAKVIAIGSQVENVKVGDTIDYNKFEATEYTHEGKKCIFVKEVGTLFIH</sequence>
<dbReference type="GO" id="GO:0044183">
    <property type="term" value="F:protein folding chaperone"/>
    <property type="evidence" value="ECO:0007669"/>
    <property type="project" value="InterPro"/>
</dbReference>
<gene>
    <name evidence="2" type="ORF">Phi19:3_gp082</name>
</gene>
<proteinExistence type="predicted"/>
<accession>R9ZWK1</accession>
<dbReference type="Proteomes" id="UP000014731">
    <property type="component" value="Segment"/>
</dbReference>
<evidence type="ECO:0000313" key="3">
    <source>
        <dbReference type="Proteomes" id="UP000014731"/>
    </source>
</evidence>
<reference evidence="2 3" key="1">
    <citation type="journal article" date="2013" name="Proc. Natl. Acad. Sci. U.S.A.">
        <title>Twelve previously unknown phage genera are ubiquitous in global oceans.</title>
        <authorList>
            <person name="Holmfeldt K."/>
            <person name="Solonenko N."/>
            <person name="Shah M."/>
            <person name="Corrier K."/>
            <person name="Riemann L."/>
            <person name="Verberkmoes N.C."/>
            <person name="Sullivan M.B."/>
        </authorList>
    </citation>
    <scope>NUCLEOTIDE SEQUENCE [LARGE SCALE GENOMIC DNA]</scope>
    <source>
        <strain evidence="2">Phi19:3</strain>
    </source>
</reference>
<protein>
    <submittedName>
        <fullName evidence="2">Chaperonin cpn10</fullName>
    </submittedName>
</protein>
<reference evidence="3" key="2">
    <citation type="submission" date="2013-03" db="EMBL/GenBank/DDBJ databases">
        <title>The Cellulophaga phages: a novel, diverse, and globally ubiquitous model system.</title>
        <authorList>
            <person name="Holmfeldt K."/>
            <person name="Solonenko N."/>
            <person name="Shah M."/>
            <person name="Corrier K."/>
            <person name="Riemann L."/>
            <person name="VerBerkmoes N.C."/>
            <person name="Sullivan M.B."/>
        </authorList>
    </citation>
    <scope>NUCLEOTIDE SEQUENCE [LARGE SCALE GENOMIC DNA]</scope>
</reference>
<dbReference type="GeneID" id="16881064"/>
<dbReference type="CDD" id="cd00320">
    <property type="entry name" value="cpn10"/>
    <property type="match status" value="1"/>
</dbReference>
<evidence type="ECO:0000313" key="2">
    <source>
        <dbReference type="EMBL" id="AGO47486.1"/>
    </source>
</evidence>
<dbReference type="InterPro" id="IPR037124">
    <property type="entry name" value="Chaperonin_GroES_sf"/>
</dbReference>
<keyword evidence="1" id="KW-0143">Chaperone</keyword>
<dbReference type="GO" id="GO:0005524">
    <property type="term" value="F:ATP binding"/>
    <property type="evidence" value="ECO:0007669"/>
    <property type="project" value="InterPro"/>
</dbReference>
<organism evidence="2 3">
    <name type="scientific">Cellulophaga phage phi19:3</name>
    <dbReference type="NCBI Taxonomy" id="1327971"/>
    <lineage>
        <taxon>Viruses</taxon>
        <taxon>Duplodnaviria</taxon>
        <taxon>Heunggongvirae</taxon>
        <taxon>Uroviricota</taxon>
        <taxon>Caudoviricetes</taxon>
        <taxon>Pachyviridae</taxon>
        <taxon>Baltivirus</taxon>
        <taxon>Baltivirus phi19tres</taxon>
    </lineage>
</organism>
<dbReference type="KEGG" id="vg:16881064"/>
<dbReference type="Pfam" id="PF00166">
    <property type="entry name" value="Cpn10"/>
    <property type="match status" value="1"/>
</dbReference>
<dbReference type="EMBL" id="KC821608">
    <property type="protein sequence ID" value="AGO47486.1"/>
    <property type="molecule type" value="Genomic_DNA"/>
</dbReference>
<name>R9ZWK1_9CAUD</name>
<dbReference type="SMART" id="SM00883">
    <property type="entry name" value="Cpn10"/>
    <property type="match status" value="1"/>
</dbReference>
<dbReference type="RefSeq" id="YP_008240867.1">
    <property type="nucleotide sequence ID" value="NC_021789.1"/>
</dbReference>
<keyword evidence="3" id="KW-1185">Reference proteome</keyword>
<dbReference type="InterPro" id="IPR020818">
    <property type="entry name" value="Chaperonin_GroES"/>
</dbReference>
<dbReference type="OrthoDB" id="19284at10239"/>
<evidence type="ECO:0000256" key="1">
    <source>
        <dbReference type="ARBA" id="ARBA00023186"/>
    </source>
</evidence>
<dbReference type="SUPFAM" id="SSF50129">
    <property type="entry name" value="GroES-like"/>
    <property type="match status" value="1"/>
</dbReference>
<dbReference type="Gene3D" id="2.30.33.40">
    <property type="entry name" value="GroES chaperonin"/>
    <property type="match status" value="1"/>
</dbReference>
<dbReference type="PRINTS" id="PR00297">
    <property type="entry name" value="CHAPERONIN10"/>
</dbReference>
<dbReference type="InterPro" id="IPR011032">
    <property type="entry name" value="GroES-like_sf"/>
</dbReference>